<feature type="region of interest" description="Disordered" evidence="1">
    <location>
        <begin position="257"/>
        <end position="281"/>
    </location>
</feature>
<keyword evidence="2" id="KW-0472">Membrane</keyword>
<evidence type="ECO:0000313" key="5">
    <source>
        <dbReference type="EMBL" id="GGD32458.1"/>
    </source>
</evidence>
<organism evidence="5 6">
    <name type="scientific">Sinisalibacter lacisalsi</name>
    <dbReference type="NCBI Taxonomy" id="1526570"/>
    <lineage>
        <taxon>Bacteria</taxon>
        <taxon>Pseudomonadati</taxon>
        <taxon>Pseudomonadota</taxon>
        <taxon>Alphaproteobacteria</taxon>
        <taxon>Rhodobacterales</taxon>
        <taxon>Roseobacteraceae</taxon>
        <taxon>Sinisalibacter</taxon>
    </lineage>
</organism>
<feature type="domain" description="TPM" evidence="4">
    <location>
        <begin position="30"/>
        <end position="155"/>
    </location>
</feature>
<keyword evidence="2" id="KW-1133">Transmembrane helix</keyword>
<gene>
    <name evidence="5" type="ORF">GCM10011358_15720</name>
</gene>
<dbReference type="Gene3D" id="3.10.310.50">
    <property type="match status" value="1"/>
</dbReference>
<evidence type="ECO:0000256" key="2">
    <source>
        <dbReference type="SAM" id="Phobius"/>
    </source>
</evidence>
<evidence type="ECO:0000256" key="3">
    <source>
        <dbReference type="SAM" id="SignalP"/>
    </source>
</evidence>
<keyword evidence="3" id="KW-0732">Signal</keyword>
<name>A0ABQ1QN62_9RHOB</name>
<dbReference type="RefSeq" id="WP_188527080.1">
    <property type="nucleotide sequence ID" value="NZ_BMGI01000002.1"/>
</dbReference>
<keyword evidence="2" id="KW-0812">Transmembrane</keyword>
<sequence>MKRLAALLVALILPVFALAQSWPVHETVYVNDYAKVIEEGAESRITTALKSLREDTGIEATVLTLHTRWGYENVGSLEAFATGLFNHWGIGRAETNDGILVLVVTEDREMRIELGAGYASGFNRTAQDIIDRIFLPAFRDGDFSRGIEDGTAAVISRIAMAHHDGAAPEASAGGGGSLLGAVIGALVAILAGAALFGRRISDRFARCPECGQRGIHRKKHVLERATRAAGGRGERITDCPHCGYHGVVSYTIPRITRSSSSSSGGSFGGGSSSGGGASGRW</sequence>
<dbReference type="PANTHER" id="PTHR30373">
    <property type="entry name" value="UPF0603 PROTEIN YGCG"/>
    <property type="match status" value="1"/>
</dbReference>
<proteinExistence type="predicted"/>
<evidence type="ECO:0000313" key="6">
    <source>
        <dbReference type="Proteomes" id="UP000617355"/>
    </source>
</evidence>
<feature type="transmembrane region" description="Helical" evidence="2">
    <location>
        <begin position="178"/>
        <end position="196"/>
    </location>
</feature>
<dbReference type="PANTHER" id="PTHR30373:SF2">
    <property type="entry name" value="UPF0603 PROTEIN YGCG"/>
    <property type="match status" value="1"/>
</dbReference>
<dbReference type="EMBL" id="BMGI01000002">
    <property type="protein sequence ID" value="GGD32458.1"/>
    <property type="molecule type" value="Genomic_DNA"/>
</dbReference>
<comment type="caution">
    <text evidence="5">The sequence shown here is derived from an EMBL/GenBank/DDBJ whole genome shotgun (WGS) entry which is preliminary data.</text>
</comment>
<accession>A0ABQ1QN62</accession>
<feature type="signal peptide" evidence="3">
    <location>
        <begin position="1"/>
        <end position="19"/>
    </location>
</feature>
<keyword evidence="6" id="KW-1185">Reference proteome</keyword>
<dbReference type="Proteomes" id="UP000617355">
    <property type="component" value="Unassembled WGS sequence"/>
</dbReference>
<feature type="chain" id="PRO_5045873189" description="TPM domain-containing protein" evidence="3">
    <location>
        <begin position="20"/>
        <end position="281"/>
    </location>
</feature>
<evidence type="ECO:0000256" key="1">
    <source>
        <dbReference type="SAM" id="MobiDB-lite"/>
    </source>
</evidence>
<protein>
    <recommendedName>
        <fullName evidence="4">TPM domain-containing protein</fullName>
    </recommendedName>
</protein>
<dbReference type="Pfam" id="PF04536">
    <property type="entry name" value="TPM_phosphatase"/>
    <property type="match status" value="1"/>
</dbReference>
<dbReference type="InterPro" id="IPR007621">
    <property type="entry name" value="TPM_dom"/>
</dbReference>
<feature type="compositionally biased region" description="Gly residues" evidence="1">
    <location>
        <begin position="265"/>
        <end position="281"/>
    </location>
</feature>
<evidence type="ECO:0000259" key="4">
    <source>
        <dbReference type="Pfam" id="PF04536"/>
    </source>
</evidence>
<reference evidence="6" key="1">
    <citation type="journal article" date="2019" name="Int. J. Syst. Evol. Microbiol.">
        <title>The Global Catalogue of Microorganisms (GCM) 10K type strain sequencing project: providing services to taxonomists for standard genome sequencing and annotation.</title>
        <authorList>
            <consortium name="The Broad Institute Genomics Platform"/>
            <consortium name="The Broad Institute Genome Sequencing Center for Infectious Disease"/>
            <person name="Wu L."/>
            <person name="Ma J."/>
        </authorList>
    </citation>
    <scope>NUCLEOTIDE SEQUENCE [LARGE SCALE GENOMIC DNA]</scope>
    <source>
        <strain evidence="6">CGMCC 1.12922</strain>
    </source>
</reference>